<gene>
    <name evidence="1" type="ORF">IWW38_004916</name>
</gene>
<keyword evidence="2" id="KW-1185">Reference proteome</keyword>
<evidence type="ECO:0000313" key="1">
    <source>
        <dbReference type="EMBL" id="KAJ2888557.1"/>
    </source>
</evidence>
<organism evidence="1 2">
    <name type="scientific">Coemansia aciculifera</name>
    <dbReference type="NCBI Taxonomy" id="417176"/>
    <lineage>
        <taxon>Eukaryota</taxon>
        <taxon>Fungi</taxon>
        <taxon>Fungi incertae sedis</taxon>
        <taxon>Zoopagomycota</taxon>
        <taxon>Kickxellomycotina</taxon>
        <taxon>Kickxellomycetes</taxon>
        <taxon>Kickxellales</taxon>
        <taxon>Kickxellaceae</taxon>
        <taxon>Coemansia</taxon>
    </lineage>
</organism>
<sequence length="187" mass="20798">MKLTTCVLLGAAVMQGCAAAAIGEHLRMVVQELGGVFSNIELHLPGESLVREGEGKNHTLNNIIRDVSEEDDLLDIKYADIEPEQPKRGTPVHINALAYVKGRIDSATANIKVKWGFVTLLNRNYDLCEELKNNLNKTCPVEEGPIELSIDVDVPRYVPPGWFHLEATAWRDSDEKQLGRILADVHF</sequence>
<comment type="caution">
    <text evidence="1">The sequence shown here is derived from an EMBL/GenBank/DDBJ whole genome shotgun (WGS) entry which is preliminary data.</text>
</comment>
<name>A0ACC1LW77_9FUNG</name>
<protein>
    <submittedName>
        <fullName evidence="1">Uncharacterized protein</fullName>
    </submittedName>
</protein>
<accession>A0ACC1LW77</accession>
<dbReference type="Proteomes" id="UP001139981">
    <property type="component" value="Unassembled WGS sequence"/>
</dbReference>
<proteinExistence type="predicted"/>
<evidence type="ECO:0000313" key="2">
    <source>
        <dbReference type="Proteomes" id="UP001139981"/>
    </source>
</evidence>
<dbReference type="EMBL" id="JANBVB010002012">
    <property type="protein sequence ID" value="KAJ2888557.1"/>
    <property type="molecule type" value="Genomic_DNA"/>
</dbReference>
<reference evidence="1" key="1">
    <citation type="submission" date="2022-07" db="EMBL/GenBank/DDBJ databases">
        <title>Phylogenomic reconstructions and comparative analyses of Kickxellomycotina fungi.</title>
        <authorList>
            <person name="Reynolds N.K."/>
            <person name="Stajich J.E."/>
            <person name="Barry K."/>
            <person name="Grigoriev I.V."/>
            <person name="Crous P."/>
            <person name="Smith M.E."/>
        </authorList>
    </citation>
    <scope>NUCLEOTIDE SEQUENCE</scope>
    <source>
        <strain evidence="1">CBS 190363</strain>
    </source>
</reference>